<evidence type="ECO:0000256" key="4">
    <source>
        <dbReference type="ARBA" id="ARBA00023136"/>
    </source>
</evidence>
<comment type="similarity">
    <text evidence="5">Belongs to the SAT4 family.</text>
</comment>
<dbReference type="RefSeq" id="XP_015407851.1">
    <property type="nucleotide sequence ID" value="XM_015550618.1"/>
</dbReference>
<evidence type="ECO:0000256" key="2">
    <source>
        <dbReference type="ARBA" id="ARBA00022692"/>
    </source>
</evidence>
<keyword evidence="10" id="KW-1185">Reference proteome</keyword>
<sequence>MADDKSEAIIIVTSISLGLSLLAVSLRCYVRLHLIRAFGADDYMMILAMAFNLAFAICGIAGGSTGLGKKIEYFADKPNNMRDSLRFWWVSQVFYSLTGTAGRASVAISLLRITIVRVHLIIIYTTIALSTVVGLLLFFTTLLECRPIHYVWDHGMMTSHCISKDLLLDVVYTHSVIVALCDLTLGILPIFMIWRLQMNRRVKMFLGGILGLGCLAGAAVVVRLPYNKTFKDPDFLYGTATLFILANIEAVLGITAGCLSTLRPLVRRLRDGSSNPSQGRNTGSAIHLSRSLLARKERQKLSSHESGTRWADIPNDGYKNITNTTTIQGSRAESPSSKYLPPTVTVQTTFEVSVAEH</sequence>
<feature type="transmembrane region" description="Helical" evidence="7">
    <location>
        <begin position="172"/>
        <end position="193"/>
    </location>
</feature>
<evidence type="ECO:0000256" key="3">
    <source>
        <dbReference type="ARBA" id="ARBA00022989"/>
    </source>
</evidence>
<feature type="transmembrane region" description="Helical" evidence="7">
    <location>
        <begin position="236"/>
        <end position="262"/>
    </location>
</feature>
<dbReference type="Proteomes" id="UP000037505">
    <property type="component" value="Unassembled WGS sequence"/>
</dbReference>
<keyword evidence="3 7" id="KW-1133">Transmembrane helix</keyword>
<feature type="region of interest" description="Disordered" evidence="6">
    <location>
        <begin position="321"/>
        <end position="340"/>
    </location>
</feature>
<proteinExistence type="inferred from homology"/>
<comment type="subcellular location">
    <subcellularLocation>
        <location evidence="1">Membrane</location>
        <topology evidence="1">Multi-pass membrane protein</topology>
    </subcellularLocation>
</comment>
<dbReference type="PANTHER" id="PTHR33048">
    <property type="entry name" value="PTH11-LIKE INTEGRAL MEMBRANE PROTEIN (AFU_ORTHOLOGUE AFUA_5G11245)"/>
    <property type="match status" value="1"/>
</dbReference>
<feature type="transmembrane region" description="Helical" evidence="7">
    <location>
        <begin position="118"/>
        <end position="143"/>
    </location>
</feature>
<dbReference type="InterPro" id="IPR049326">
    <property type="entry name" value="Rhodopsin_dom_fungi"/>
</dbReference>
<dbReference type="OrthoDB" id="3897607at2759"/>
<dbReference type="GeneID" id="26807165"/>
<name>A0A0L1J6B5_ASPN3</name>
<feature type="transmembrane region" description="Helical" evidence="7">
    <location>
        <begin position="42"/>
        <end position="67"/>
    </location>
</feature>
<dbReference type="PANTHER" id="PTHR33048:SF140">
    <property type="entry name" value="ATPASE, PUTATIVE (EUROFUNG)-RELATED"/>
    <property type="match status" value="1"/>
</dbReference>
<evidence type="ECO:0000256" key="5">
    <source>
        <dbReference type="ARBA" id="ARBA00038359"/>
    </source>
</evidence>
<evidence type="ECO:0000256" key="1">
    <source>
        <dbReference type="ARBA" id="ARBA00004141"/>
    </source>
</evidence>
<evidence type="ECO:0000256" key="6">
    <source>
        <dbReference type="SAM" id="MobiDB-lite"/>
    </source>
</evidence>
<accession>A0A0L1J6B5</accession>
<dbReference type="Pfam" id="PF20684">
    <property type="entry name" value="Fung_rhodopsin"/>
    <property type="match status" value="1"/>
</dbReference>
<dbReference type="InterPro" id="IPR052337">
    <property type="entry name" value="SAT4-like"/>
</dbReference>
<feature type="transmembrane region" description="Helical" evidence="7">
    <location>
        <begin position="87"/>
        <end position="111"/>
    </location>
</feature>
<dbReference type="EMBL" id="JNOM01000098">
    <property type="protein sequence ID" value="KNG86928.1"/>
    <property type="molecule type" value="Genomic_DNA"/>
</dbReference>
<keyword evidence="2 7" id="KW-0812">Transmembrane</keyword>
<evidence type="ECO:0000313" key="9">
    <source>
        <dbReference type="EMBL" id="KNG86928.1"/>
    </source>
</evidence>
<reference evidence="9 10" key="1">
    <citation type="submission" date="2014-06" db="EMBL/GenBank/DDBJ databases">
        <title>The Genome of the Aflatoxigenic Filamentous Fungus Aspergillus nomius.</title>
        <authorList>
            <person name="Moore M.G."/>
            <person name="Shannon B.M."/>
            <person name="Brian M.M."/>
        </authorList>
    </citation>
    <scope>NUCLEOTIDE SEQUENCE [LARGE SCALE GENOMIC DNA]</scope>
    <source>
        <strain evidence="9 10">NRRL 13137</strain>
    </source>
</reference>
<evidence type="ECO:0000256" key="7">
    <source>
        <dbReference type="SAM" id="Phobius"/>
    </source>
</evidence>
<feature type="compositionally biased region" description="Polar residues" evidence="6">
    <location>
        <begin position="321"/>
        <end position="337"/>
    </location>
</feature>
<organism evidence="9 10">
    <name type="scientific">Aspergillus nomiae NRRL (strain ATCC 15546 / NRRL 13137 / CBS 260.88 / M93)</name>
    <dbReference type="NCBI Taxonomy" id="1509407"/>
    <lineage>
        <taxon>Eukaryota</taxon>
        <taxon>Fungi</taxon>
        <taxon>Dikarya</taxon>
        <taxon>Ascomycota</taxon>
        <taxon>Pezizomycotina</taxon>
        <taxon>Eurotiomycetes</taxon>
        <taxon>Eurotiomycetidae</taxon>
        <taxon>Eurotiales</taxon>
        <taxon>Aspergillaceae</taxon>
        <taxon>Aspergillus</taxon>
        <taxon>Aspergillus subgen. Circumdati</taxon>
    </lineage>
</organism>
<dbReference type="GO" id="GO:0016020">
    <property type="term" value="C:membrane"/>
    <property type="evidence" value="ECO:0007669"/>
    <property type="project" value="UniProtKB-SubCell"/>
</dbReference>
<evidence type="ECO:0000259" key="8">
    <source>
        <dbReference type="Pfam" id="PF20684"/>
    </source>
</evidence>
<keyword evidence="4 7" id="KW-0472">Membrane</keyword>
<comment type="caution">
    <text evidence="9">The sequence shown here is derived from an EMBL/GenBank/DDBJ whole genome shotgun (WGS) entry which is preliminary data.</text>
</comment>
<feature type="transmembrane region" description="Helical" evidence="7">
    <location>
        <begin position="6"/>
        <end position="30"/>
    </location>
</feature>
<dbReference type="AlphaFoldDB" id="A0A0L1J6B5"/>
<gene>
    <name evidence="9" type="ORF">ANOM_005361</name>
</gene>
<feature type="transmembrane region" description="Helical" evidence="7">
    <location>
        <begin position="205"/>
        <end position="224"/>
    </location>
</feature>
<feature type="domain" description="Rhodopsin" evidence="8">
    <location>
        <begin position="26"/>
        <end position="268"/>
    </location>
</feature>
<protein>
    <recommendedName>
        <fullName evidence="8">Rhodopsin domain-containing protein</fullName>
    </recommendedName>
</protein>
<evidence type="ECO:0000313" key="10">
    <source>
        <dbReference type="Proteomes" id="UP000037505"/>
    </source>
</evidence>